<feature type="signal peptide" evidence="2">
    <location>
        <begin position="1"/>
        <end position="20"/>
    </location>
</feature>
<organism evidence="3 4">
    <name type="scientific">Mucilaginibacter polytrichastri</name>
    <dbReference type="NCBI Taxonomy" id="1302689"/>
    <lineage>
        <taxon>Bacteria</taxon>
        <taxon>Pseudomonadati</taxon>
        <taxon>Bacteroidota</taxon>
        <taxon>Sphingobacteriia</taxon>
        <taxon>Sphingobacteriales</taxon>
        <taxon>Sphingobacteriaceae</taxon>
        <taxon>Mucilaginibacter</taxon>
    </lineage>
</organism>
<dbReference type="EMBL" id="MPPL01000003">
    <property type="protein sequence ID" value="OKS84504.1"/>
    <property type="molecule type" value="Genomic_DNA"/>
</dbReference>
<reference evidence="3 4" key="1">
    <citation type="submission" date="2016-11" db="EMBL/GenBank/DDBJ databases">
        <title>Whole Genome Sequencing of Mucilaginibacter polytrichastri RG4-7(T) isolated from the moss sample.</title>
        <authorList>
            <person name="Li Y."/>
        </authorList>
    </citation>
    <scope>NUCLEOTIDE SEQUENCE [LARGE SCALE GENOMIC DNA]</scope>
    <source>
        <strain evidence="3 4">RG4-7</strain>
    </source>
</reference>
<keyword evidence="2" id="KW-0732">Signal</keyword>
<name>A0A1Q5ZRW8_9SPHI</name>
<keyword evidence="4" id="KW-1185">Reference proteome</keyword>
<dbReference type="OrthoDB" id="826855at2"/>
<proteinExistence type="predicted"/>
<dbReference type="STRING" id="1302689.RG47T_5267"/>
<keyword evidence="1" id="KW-1133">Transmembrane helix</keyword>
<evidence type="ECO:0000313" key="3">
    <source>
        <dbReference type="EMBL" id="OKS84504.1"/>
    </source>
</evidence>
<gene>
    <name evidence="3" type="ORF">RG47T_5267</name>
</gene>
<keyword evidence="1" id="KW-0812">Transmembrane</keyword>
<feature type="transmembrane region" description="Helical" evidence="1">
    <location>
        <begin position="30"/>
        <end position="46"/>
    </location>
</feature>
<protein>
    <submittedName>
        <fullName evidence="3">Uncharacterized protein</fullName>
    </submittedName>
</protein>
<comment type="caution">
    <text evidence="3">The sequence shown here is derived from an EMBL/GenBank/DDBJ whole genome shotgun (WGS) entry which is preliminary data.</text>
</comment>
<evidence type="ECO:0000256" key="2">
    <source>
        <dbReference type="SAM" id="SignalP"/>
    </source>
</evidence>
<accession>A0A1Q5ZRW8</accession>
<evidence type="ECO:0000256" key="1">
    <source>
        <dbReference type="SAM" id="Phobius"/>
    </source>
</evidence>
<dbReference type="RefSeq" id="WP_074493953.1">
    <property type="nucleotide sequence ID" value="NZ_FPAM01000008.1"/>
</dbReference>
<feature type="chain" id="PRO_5010365389" evidence="2">
    <location>
        <begin position="21"/>
        <end position="75"/>
    </location>
</feature>
<evidence type="ECO:0000313" key="4">
    <source>
        <dbReference type="Proteomes" id="UP000186720"/>
    </source>
</evidence>
<dbReference type="Proteomes" id="UP000186720">
    <property type="component" value="Unassembled WGS sequence"/>
</dbReference>
<sequence>MKTAFYFICTCFISTGFCMAAISSKTPEYGILSGLGIWALFLWGCKQRAKKSAAKREQERLFEEFLRRRFDHRDY</sequence>
<dbReference type="AlphaFoldDB" id="A0A1Q5ZRW8"/>
<keyword evidence="1" id="KW-0472">Membrane</keyword>